<gene>
    <name evidence="1" type="ORF">RIF29_34828</name>
</gene>
<dbReference type="Proteomes" id="UP001372338">
    <property type="component" value="Unassembled WGS sequence"/>
</dbReference>
<proteinExistence type="predicted"/>
<evidence type="ECO:0000313" key="2">
    <source>
        <dbReference type="Proteomes" id="UP001372338"/>
    </source>
</evidence>
<name>A0AAN9EBI9_CROPI</name>
<comment type="caution">
    <text evidence="1">The sequence shown here is derived from an EMBL/GenBank/DDBJ whole genome shotgun (WGS) entry which is preliminary data.</text>
</comment>
<dbReference type="EMBL" id="JAYWIO010000007">
    <property type="protein sequence ID" value="KAK7251538.1"/>
    <property type="molecule type" value="Genomic_DNA"/>
</dbReference>
<accession>A0AAN9EBI9</accession>
<keyword evidence="2" id="KW-1185">Reference proteome</keyword>
<sequence>MKTVGREQTNMVPLGDDASPCSSAVSQMKQGNMNRRIISLSTLGMTSVQNENMKLLDIAREARLVWKEATEDAVARFVWGGKQVCFPTSGVSFGRGGVLSIWDEEKYSLQYEFSGQSYVRESLVRQKSRIRWAQEGDVNSNVFHVMISYKKRRNMVNALRVGYEWVEDVANISRAAVQYLSKHFFELQWT</sequence>
<dbReference type="AlphaFoldDB" id="A0AAN9EBI9"/>
<reference evidence="1 2" key="1">
    <citation type="submission" date="2024-01" db="EMBL/GenBank/DDBJ databases">
        <title>The genomes of 5 underutilized Papilionoideae crops provide insights into root nodulation and disease resistanc.</title>
        <authorList>
            <person name="Yuan L."/>
        </authorList>
    </citation>
    <scope>NUCLEOTIDE SEQUENCE [LARGE SCALE GENOMIC DNA]</scope>
    <source>
        <strain evidence="1">ZHUSHIDOU_FW_LH</strain>
        <tissue evidence="1">Leaf</tissue>
    </source>
</reference>
<protein>
    <submittedName>
        <fullName evidence="1">Uncharacterized protein</fullName>
    </submittedName>
</protein>
<organism evidence="1 2">
    <name type="scientific">Crotalaria pallida</name>
    <name type="common">Smooth rattlebox</name>
    <name type="synonym">Crotalaria striata</name>
    <dbReference type="NCBI Taxonomy" id="3830"/>
    <lineage>
        <taxon>Eukaryota</taxon>
        <taxon>Viridiplantae</taxon>
        <taxon>Streptophyta</taxon>
        <taxon>Embryophyta</taxon>
        <taxon>Tracheophyta</taxon>
        <taxon>Spermatophyta</taxon>
        <taxon>Magnoliopsida</taxon>
        <taxon>eudicotyledons</taxon>
        <taxon>Gunneridae</taxon>
        <taxon>Pentapetalae</taxon>
        <taxon>rosids</taxon>
        <taxon>fabids</taxon>
        <taxon>Fabales</taxon>
        <taxon>Fabaceae</taxon>
        <taxon>Papilionoideae</taxon>
        <taxon>50 kb inversion clade</taxon>
        <taxon>genistoids sensu lato</taxon>
        <taxon>core genistoids</taxon>
        <taxon>Crotalarieae</taxon>
        <taxon>Crotalaria</taxon>
    </lineage>
</organism>
<evidence type="ECO:0000313" key="1">
    <source>
        <dbReference type="EMBL" id="KAK7251538.1"/>
    </source>
</evidence>